<evidence type="ECO:0000313" key="16">
    <source>
        <dbReference type="Proteomes" id="UP000321525"/>
    </source>
</evidence>
<dbReference type="EMBL" id="VOLR01000004">
    <property type="protein sequence ID" value="TWX62199.1"/>
    <property type="molecule type" value="Genomic_DNA"/>
</dbReference>
<dbReference type="Proteomes" id="UP000321917">
    <property type="component" value="Unassembled WGS sequence"/>
</dbReference>
<evidence type="ECO:0000256" key="12">
    <source>
        <dbReference type="ARBA" id="ARBA00029757"/>
    </source>
</evidence>
<comment type="function">
    <text evidence="1 13">Transfers the gamma-phosphate of ATP to the 4'-position of a tetraacyldisaccharide 1-phosphate intermediate (termed DS-1-P) to form tetraacyldisaccharide 1,4'-bis-phosphate (lipid IVA).</text>
</comment>
<evidence type="ECO:0000256" key="2">
    <source>
        <dbReference type="ARBA" id="ARBA00004870"/>
    </source>
</evidence>
<keyword evidence="10 13" id="KW-0067">ATP-binding</keyword>
<name>A0A5C6QPI2_9GAMM</name>
<evidence type="ECO:0000256" key="8">
    <source>
        <dbReference type="ARBA" id="ARBA00022741"/>
    </source>
</evidence>
<keyword evidence="16" id="KW-1185">Reference proteome</keyword>
<evidence type="ECO:0000256" key="9">
    <source>
        <dbReference type="ARBA" id="ARBA00022777"/>
    </source>
</evidence>
<keyword evidence="7 13" id="KW-0808">Transferase</keyword>
<dbReference type="GO" id="GO:0005524">
    <property type="term" value="F:ATP binding"/>
    <property type="evidence" value="ECO:0007669"/>
    <property type="project" value="UniProtKB-UniRule"/>
</dbReference>
<dbReference type="AlphaFoldDB" id="A0A5C6QPI2"/>
<dbReference type="OrthoDB" id="9766423at2"/>
<evidence type="ECO:0000256" key="1">
    <source>
        <dbReference type="ARBA" id="ARBA00002274"/>
    </source>
</evidence>
<dbReference type="GO" id="GO:0009029">
    <property type="term" value="F:lipid-A 4'-kinase activity"/>
    <property type="evidence" value="ECO:0007669"/>
    <property type="project" value="UniProtKB-UniRule"/>
</dbReference>
<evidence type="ECO:0000313" key="14">
    <source>
        <dbReference type="EMBL" id="TWX62199.1"/>
    </source>
</evidence>
<protein>
    <recommendedName>
        <fullName evidence="4 13">Tetraacyldisaccharide 4'-kinase</fullName>
        <ecNumber evidence="3 13">2.7.1.130</ecNumber>
    </recommendedName>
    <alternativeName>
        <fullName evidence="12 13">Lipid A 4'-kinase</fullName>
    </alternativeName>
</protein>
<proteinExistence type="inferred from homology"/>
<evidence type="ECO:0000256" key="13">
    <source>
        <dbReference type="HAMAP-Rule" id="MF_00409"/>
    </source>
</evidence>
<dbReference type="InterPro" id="IPR027417">
    <property type="entry name" value="P-loop_NTPase"/>
</dbReference>
<accession>A0A5C6QPI2</accession>
<dbReference type="NCBIfam" id="TIGR00682">
    <property type="entry name" value="lpxK"/>
    <property type="match status" value="1"/>
</dbReference>
<keyword evidence="6 13" id="KW-0441">Lipid A biosynthesis</keyword>
<evidence type="ECO:0000256" key="10">
    <source>
        <dbReference type="ARBA" id="ARBA00022840"/>
    </source>
</evidence>
<evidence type="ECO:0000256" key="5">
    <source>
        <dbReference type="ARBA" id="ARBA00022516"/>
    </source>
</evidence>
<dbReference type="InterPro" id="IPR003758">
    <property type="entry name" value="LpxK"/>
</dbReference>
<sequence length="362" mass="40659">MRLIEKVWFFQHPAKWLLVPLLLPLTLLFWLLSALRRKCYHLYFFKSFGIDIPVVVVGNIGIGGNGKTPVVLYLIEQCLAQGMKVGVISRGYGGQAPHYPYLLNATSSAAETGDEPLLIYQRHGIPVVVGGDRVASARLLMQQGCDVIIADDGLQHYRLERDFELIVIDGKRVFGNGLLLPAGPLREGLWRLKTVDALIFNGAVPTDNKVYPLGIPQITMTLMAKTVVNVKTKQQLLLTDFYQQFNDKDNETKRINAIAGIGDPSRFFKTLVDIGFSLEASVGFKDHQHYNAAQFVSFSDEIPLLMTEKDAVKCTSFAKNNWWYLPVDAHMENKQITPFLDALFDKVKADKLSRIKARFTLS</sequence>
<keyword evidence="9 13" id="KW-0418">Kinase</keyword>
<comment type="similarity">
    <text evidence="13">Belongs to the LpxK family.</text>
</comment>
<organism evidence="15 17">
    <name type="scientific">Colwellia hornerae</name>
    <dbReference type="NCBI Taxonomy" id="89402"/>
    <lineage>
        <taxon>Bacteria</taxon>
        <taxon>Pseudomonadati</taxon>
        <taxon>Pseudomonadota</taxon>
        <taxon>Gammaproteobacteria</taxon>
        <taxon>Alteromonadales</taxon>
        <taxon>Colwelliaceae</taxon>
        <taxon>Colwellia</taxon>
    </lineage>
</organism>
<dbReference type="EC" id="2.7.1.130" evidence="3 13"/>
<dbReference type="Pfam" id="PF02606">
    <property type="entry name" value="LpxK"/>
    <property type="match status" value="1"/>
</dbReference>
<comment type="pathway">
    <text evidence="2 13">Glycolipid biosynthesis; lipid IV(A) biosynthesis; lipid IV(A) from (3R)-3-hydroxytetradecanoyl-[acyl-carrier-protein] and UDP-N-acetyl-alpha-D-glucosamine: step 6/6.</text>
</comment>
<dbReference type="PANTHER" id="PTHR42724">
    <property type="entry name" value="TETRAACYLDISACCHARIDE 4'-KINASE"/>
    <property type="match status" value="1"/>
</dbReference>
<evidence type="ECO:0000313" key="15">
    <source>
        <dbReference type="EMBL" id="TWX70601.1"/>
    </source>
</evidence>
<dbReference type="SUPFAM" id="SSF52540">
    <property type="entry name" value="P-loop containing nucleoside triphosphate hydrolases"/>
    <property type="match status" value="1"/>
</dbReference>
<evidence type="ECO:0000256" key="3">
    <source>
        <dbReference type="ARBA" id="ARBA00012071"/>
    </source>
</evidence>
<evidence type="ECO:0000256" key="11">
    <source>
        <dbReference type="ARBA" id="ARBA00023098"/>
    </source>
</evidence>
<feature type="binding site" evidence="13">
    <location>
        <begin position="61"/>
        <end position="68"/>
    </location>
    <ligand>
        <name>ATP</name>
        <dbReference type="ChEBI" id="CHEBI:30616"/>
    </ligand>
</feature>
<dbReference type="GO" id="GO:0005886">
    <property type="term" value="C:plasma membrane"/>
    <property type="evidence" value="ECO:0007669"/>
    <property type="project" value="TreeGrafter"/>
</dbReference>
<dbReference type="UniPathway" id="UPA00359">
    <property type="reaction ID" value="UER00482"/>
</dbReference>
<dbReference type="GO" id="GO:0009244">
    <property type="term" value="P:lipopolysaccharide core region biosynthetic process"/>
    <property type="evidence" value="ECO:0007669"/>
    <property type="project" value="TreeGrafter"/>
</dbReference>
<dbReference type="GO" id="GO:0009245">
    <property type="term" value="P:lipid A biosynthetic process"/>
    <property type="evidence" value="ECO:0007669"/>
    <property type="project" value="UniProtKB-UniRule"/>
</dbReference>
<gene>
    <name evidence="13" type="primary">lpxK</name>
    <name evidence="14" type="ORF">ESZ26_04310</name>
    <name evidence="15" type="ORF">ESZ27_03565</name>
</gene>
<dbReference type="PANTHER" id="PTHR42724:SF1">
    <property type="entry name" value="TETRAACYLDISACCHARIDE 4'-KINASE, MITOCHONDRIAL-RELATED"/>
    <property type="match status" value="1"/>
</dbReference>
<evidence type="ECO:0000256" key="4">
    <source>
        <dbReference type="ARBA" id="ARBA00016436"/>
    </source>
</evidence>
<dbReference type="HAMAP" id="MF_00409">
    <property type="entry name" value="LpxK"/>
    <property type="match status" value="1"/>
</dbReference>
<evidence type="ECO:0000313" key="17">
    <source>
        <dbReference type="Proteomes" id="UP000321917"/>
    </source>
</evidence>
<reference evidence="15 17" key="1">
    <citation type="submission" date="2019-07" db="EMBL/GenBank/DDBJ databases">
        <title>Genomes of sea-ice associated Colwellia species.</title>
        <authorList>
            <person name="Bowman J.P."/>
        </authorList>
    </citation>
    <scope>NUCLEOTIDE SEQUENCE [LARGE SCALE GENOMIC DNA]</scope>
    <source>
        <strain evidence="14 16">ACAM 607</strain>
        <strain evidence="15 17">IC036</strain>
    </source>
</reference>
<dbReference type="RefSeq" id="WP_146798340.1">
    <property type="nucleotide sequence ID" value="NZ_VOLP01000005.1"/>
</dbReference>
<keyword evidence="11 13" id="KW-0443">Lipid metabolism</keyword>
<dbReference type="EMBL" id="VOLQ01000004">
    <property type="protein sequence ID" value="TWX70601.1"/>
    <property type="molecule type" value="Genomic_DNA"/>
</dbReference>
<comment type="caution">
    <text evidence="15">The sequence shown here is derived from an EMBL/GenBank/DDBJ whole genome shotgun (WGS) entry which is preliminary data.</text>
</comment>
<keyword evidence="8 13" id="KW-0547">Nucleotide-binding</keyword>
<comment type="catalytic activity">
    <reaction evidence="13">
        <text>a lipid A disaccharide + ATP = a lipid IVA + ADP + H(+)</text>
        <dbReference type="Rhea" id="RHEA:67840"/>
        <dbReference type="ChEBI" id="CHEBI:15378"/>
        <dbReference type="ChEBI" id="CHEBI:30616"/>
        <dbReference type="ChEBI" id="CHEBI:176343"/>
        <dbReference type="ChEBI" id="CHEBI:176425"/>
        <dbReference type="ChEBI" id="CHEBI:456216"/>
        <dbReference type="EC" id="2.7.1.130"/>
    </reaction>
</comment>
<keyword evidence="5 13" id="KW-0444">Lipid biosynthesis</keyword>
<evidence type="ECO:0000256" key="7">
    <source>
        <dbReference type="ARBA" id="ARBA00022679"/>
    </source>
</evidence>
<dbReference type="Proteomes" id="UP000321525">
    <property type="component" value="Unassembled WGS sequence"/>
</dbReference>
<evidence type="ECO:0000256" key="6">
    <source>
        <dbReference type="ARBA" id="ARBA00022556"/>
    </source>
</evidence>